<comment type="caution">
    <text evidence="1">The sequence shown here is derived from an EMBL/GenBank/DDBJ whole genome shotgun (WGS) entry which is preliminary data.</text>
</comment>
<accession>A0A7Y0L3T0</accession>
<dbReference type="Gene3D" id="3.40.1260.10">
    <property type="entry name" value="DsrEFH-like"/>
    <property type="match status" value="1"/>
</dbReference>
<proteinExistence type="predicted"/>
<dbReference type="AlphaFoldDB" id="A0A7Y0L3T0"/>
<dbReference type="Pfam" id="PF02635">
    <property type="entry name" value="DsrE"/>
    <property type="match status" value="1"/>
</dbReference>
<dbReference type="InterPro" id="IPR003787">
    <property type="entry name" value="Sulphur_relay_DsrE/F-like"/>
</dbReference>
<dbReference type="Proteomes" id="UP000533476">
    <property type="component" value="Unassembled WGS sequence"/>
</dbReference>
<dbReference type="PANTHER" id="PTHR37691:SF1">
    <property type="entry name" value="BLR3518 PROTEIN"/>
    <property type="match status" value="1"/>
</dbReference>
<protein>
    <recommendedName>
        <fullName evidence="3">DsrE/DsrF-like family protein</fullName>
    </recommendedName>
</protein>
<dbReference type="SUPFAM" id="SSF75169">
    <property type="entry name" value="DsrEFH-like"/>
    <property type="match status" value="1"/>
</dbReference>
<sequence>MVLRNIVNLMHEMPDLFIELVVHGAGLSLAVATETTLKDEIADLQDKGVTIAVCQNTMQAQNLTASDLLPGMTMVRAGIAEIVRRQQEGFSYVKP</sequence>
<keyword evidence="2" id="KW-1185">Reference proteome</keyword>
<evidence type="ECO:0000313" key="2">
    <source>
        <dbReference type="Proteomes" id="UP000533476"/>
    </source>
</evidence>
<evidence type="ECO:0008006" key="3">
    <source>
        <dbReference type="Google" id="ProtNLM"/>
    </source>
</evidence>
<dbReference type="EMBL" id="JABBVZ010000014">
    <property type="protein sequence ID" value="NMP21885.1"/>
    <property type="molecule type" value="Genomic_DNA"/>
</dbReference>
<name>A0A7Y0L3T0_9FIRM</name>
<gene>
    <name evidence="1" type="ORF">HIJ39_05905</name>
</gene>
<organism evidence="1 2">
    <name type="scientific">Sulfobacillus harzensis</name>
    <dbReference type="NCBI Taxonomy" id="2729629"/>
    <lineage>
        <taxon>Bacteria</taxon>
        <taxon>Bacillati</taxon>
        <taxon>Bacillota</taxon>
        <taxon>Clostridia</taxon>
        <taxon>Eubacteriales</taxon>
        <taxon>Clostridiales Family XVII. Incertae Sedis</taxon>
        <taxon>Sulfobacillus</taxon>
    </lineage>
</organism>
<evidence type="ECO:0000313" key="1">
    <source>
        <dbReference type="EMBL" id="NMP21885.1"/>
    </source>
</evidence>
<reference evidence="1 2" key="1">
    <citation type="submission" date="2020-04" db="EMBL/GenBank/DDBJ databases">
        <authorList>
            <person name="Zhang R."/>
            <person name="Schippers A."/>
        </authorList>
    </citation>
    <scope>NUCLEOTIDE SEQUENCE [LARGE SCALE GENOMIC DNA]</scope>
    <source>
        <strain evidence="1 2">DSM 109850</strain>
    </source>
</reference>
<dbReference type="InterPro" id="IPR027396">
    <property type="entry name" value="DsrEFH-like"/>
</dbReference>
<dbReference type="PANTHER" id="PTHR37691">
    <property type="entry name" value="BLR3518 PROTEIN"/>
    <property type="match status" value="1"/>
</dbReference>